<dbReference type="RefSeq" id="WP_282585335.1">
    <property type="nucleotide sequence ID" value="NZ_JAMOIM010000007.1"/>
</dbReference>
<keyword evidence="2" id="KW-1185">Reference proteome</keyword>
<proteinExistence type="predicted"/>
<evidence type="ECO:0000313" key="2">
    <source>
        <dbReference type="Proteomes" id="UP001165667"/>
    </source>
</evidence>
<accession>A0AA42CJ20</accession>
<sequence>MALLRRFGRKLAIPSTRQILHEFHVFSAQEDARLSALKTKRLAEAPEVLPSSGAAPD</sequence>
<protein>
    <submittedName>
        <fullName evidence="1">Uncharacterized protein</fullName>
    </submittedName>
</protein>
<gene>
    <name evidence="1" type="ORF">M8523_13175</name>
</gene>
<comment type="caution">
    <text evidence="1">The sequence shown here is derived from an EMBL/GenBank/DDBJ whole genome shotgun (WGS) entry which is preliminary data.</text>
</comment>
<dbReference type="Proteomes" id="UP001165667">
    <property type="component" value="Unassembled WGS sequence"/>
</dbReference>
<evidence type="ECO:0000313" key="1">
    <source>
        <dbReference type="EMBL" id="MCW6508974.1"/>
    </source>
</evidence>
<dbReference type="AlphaFoldDB" id="A0AA42CJ20"/>
<dbReference type="EMBL" id="JAMOIM010000007">
    <property type="protein sequence ID" value="MCW6508974.1"/>
    <property type="molecule type" value="Genomic_DNA"/>
</dbReference>
<reference evidence="1" key="1">
    <citation type="submission" date="2022-05" db="EMBL/GenBank/DDBJ databases">
        <authorList>
            <person name="Pankratov T."/>
        </authorList>
    </citation>
    <scope>NUCLEOTIDE SEQUENCE</scope>
    <source>
        <strain evidence="1">BP6-180914</strain>
    </source>
</reference>
<organism evidence="1 2">
    <name type="scientific">Lichenifustis flavocetrariae</name>
    <dbReference type="NCBI Taxonomy" id="2949735"/>
    <lineage>
        <taxon>Bacteria</taxon>
        <taxon>Pseudomonadati</taxon>
        <taxon>Pseudomonadota</taxon>
        <taxon>Alphaproteobacteria</taxon>
        <taxon>Hyphomicrobiales</taxon>
        <taxon>Lichenihabitantaceae</taxon>
        <taxon>Lichenifustis</taxon>
    </lineage>
</organism>
<name>A0AA42CJ20_9HYPH</name>